<dbReference type="InterPro" id="IPR013762">
    <property type="entry name" value="Integrase-like_cat_sf"/>
</dbReference>
<dbReference type="Gene3D" id="1.10.443.10">
    <property type="entry name" value="Intergrase catalytic core"/>
    <property type="match status" value="1"/>
</dbReference>
<evidence type="ECO:0000256" key="1">
    <source>
        <dbReference type="ARBA" id="ARBA00008857"/>
    </source>
</evidence>
<dbReference type="Gene3D" id="1.10.150.130">
    <property type="match status" value="1"/>
</dbReference>
<comment type="similarity">
    <text evidence="1">Belongs to the 'phage' integrase family.</text>
</comment>
<dbReference type="SUPFAM" id="SSF56349">
    <property type="entry name" value="DNA breaking-rejoining enzymes"/>
    <property type="match status" value="1"/>
</dbReference>
<dbReference type="Pfam" id="PF00589">
    <property type="entry name" value="Phage_integrase"/>
    <property type="match status" value="1"/>
</dbReference>
<dbReference type="InterPro" id="IPR002104">
    <property type="entry name" value="Integrase_catalytic"/>
</dbReference>
<dbReference type="RefSeq" id="WP_171693854.1">
    <property type="nucleotide sequence ID" value="NZ_WHOC01000183.1"/>
</dbReference>
<dbReference type="PROSITE" id="PS51898">
    <property type="entry name" value="TYR_RECOMBINASE"/>
    <property type="match status" value="1"/>
</dbReference>
<dbReference type="PROSITE" id="PS51900">
    <property type="entry name" value="CB"/>
    <property type="match status" value="1"/>
</dbReference>
<accession>A0ABX1ZCU9</accession>
<dbReference type="EMBL" id="WHOC01000183">
    <property type="protein sequence ID" value="NOU91165.1"/>
    <property type="molecule type" value="Genomic_DNA"/>
</dbReference>
<feature type="domain" description="Tyr recombinase" evidence="5">
    <location>
        <begin position="156"/>
        <end position="343"/>
    </location>
</feature>
<keyword evidence="3" id="KW-0233">DNA recombination</keyword>
<evidence type="ECO:0000313" key="8">
    <source>
        <dbReference type="Proteomes" id="UP000658690"/>
    </source>
</evidence>
<proteinExistence type="inferred from homology"/>
<dbReference type="PANTHER" id="PTHR30349:SF41">
    <property type="entry name" value="INTEGRASE_RECOMBINASE PROTEIN MJ0367-RELATED"/>
    <property type="match status" value="1"/>
</dbReference>
<dbReference type="InterPro" id="IPR044068">
    <property type="entry name" value="CB"/>
</dbReference>
<comment type="caution">
    <text evidence="7">The sequence shown here is derived from an EMBL/GenBank/DDBJ whole genome shotgun (WGS) entry which is preliminary data.</text>
</comment>
<sequence length="367" mass="43129">MNLNNASKYNYQEMCDELNVPYDAFIAFIQSGGTQGSSSKNEPSVLFVLDQYMDHLKKRLELDQIAQTTFVTYTNFLKRLKKFLLAHDSEITINQLNQELFLDFLLTEKSEKIETLAIRTTNTYKAIIREFLDFCYYSDFTDKQYKKRFSFQSVDLRPRYFKDNEVFDFLKEALQRTHGYRYHALFSFLLGSGCRVSEVSKLRVCDFDIENGVIRIYKGKGNKDRNIPIFPEVKKIVLDYLNLTGVSEWNRNLKGYLFSRDFGTTREKPISVRSIDNMVSVICKKLQFTEQYTAHSFRHTFAVRCLLEGMDTVYLSQVLGHKSPETTYIYIQLFPRDLQKHITEKYPFAFEKLLFSAFGIDEESLNE</sequence>
<evidence type="ECO:0000256" key="4">
    <source>
        <dbReference type="PROSITE-ProRule" id="PRU01248"/>
    </source>
</evidence>
<keyword evidence="2 4" id="KW-0238">DNA-binding</keyword>
<dbReference type="PANTHER" id="PTHR30349">
    <property type="entry name" value="PHAGE INTEGRASE-RELATED"/>
    <property type="match status" value="1"/>
</dbReference>
<dbReference type="InterPro" id="IPR050090">
    <property type="entry name" value="Tyrosine_recombinase_XerCD"/>
</dbReference>
<keyword evidence="8" id="KW-1185">Reference proteome</keyword>
<name>A0ABX1ZCU9_9BACL</name>
<dbReference type="Proteomes" id="UP000658690">
    <property type="component" value="Unassembled WGS sequence"/>
</dbReference>
<evidence type="ECO:0000313" key="7">
    <source>
        <dbReference type="EMBL" id="NOU91165.1"/>
    </source>
</evidence>
<organism evidence="7 8">
    <name type="scientific">Paenibacillus germinis</name>
    <dbReference type="NCBI Taxonomy" id="2654979"/>
    <lineage>
        <taxon>Bacteria</taxon>
        <taxon>Bacillati</taxon>
        <taxon>Bacillota</taxon>
        <taxon>Bacilli</taxon>
        <taxon>Bacillales</taxon>
        <taxon>Paenibacillaceae</taxon>
        <taxon>Paenibacillus</taxon>
    </lineage>
</organism>
<evidence type="ECO:0000256" key="3">
    <source>
        <dbReference type="ARBA" id="ARBA00023172"/>
    </source>
</evidence>
<evidence type="ECO:0000256" key="2">
    <source>
        <dbReference type="ARBA" id="ARBA00023125"/>
    </source>
</evidence>
<dbReference type="InterPro" id="IPR010998">
    <property type="entry name" value="Integrase_recombinase_N"/>
</dbReference>
<protein>
    <submittedName>
        <fullName evidence="7">Tyrosine-type recombinase/integrase</fullName>
    </submittedName>
</protein>
<reference evidence="7 8" key="1">
    <citation type="submission" date="2019-10" db="EMBL/GenBank/DDBJ databases">
        <title>Description of Paenibacillus choica sp. nov.</title>
        <authorList>
            <person name="Carlier A."/>
            <person name="Qi S."/>
        </authorList>
    </citation>
    <scope>NUCLEOTIDE SEQUENCE [LARGE SCALE GENOMIC DNA]</scope>
    <source>
        <strain evidence="7 8">LMG 31460</strain>
    </source>
</reference>
<evidence type="ECO:0000259" key="5">
    <source>
        <dbReference type="PROSITE" id="PS51898"/>
    </source>
</evidence>
<feature type="domain" description="Core-binding (CB)" evidence="6">
    <location>
        <begin position="43"/>
        <end position="136"/>
    </location>
</feature>
<dbReference type="InterPro" id="IPR011010">
    <property type="entry name" value="DNA_brk_join_enz"/>
</dbReference>
<dbReference type="CDD" id="cd00397">
    <property type="entry name" value="DNA_BRE_C"/>
    <property type="match status" value="1"/>
</dbReference>
<evidence type="ECO:0000259" key="6">
    <source>
        <dbReference type="PROSITE" id="PS51900"/>
    </source>
</evidence>
<gene>
    <name evidence="7" type="ORF">GC102_36375</name>
</gene>